<evidence type="ECO:0000256" key="1">
    <source>
        <dbReference type="ARBA" id="ARBA00004651"/>
    </source>
</evidence>
<evidence type="ECO:0000256" key="2">
    <source>
        <dbReference type="ARBA" id="ARBA00008017"/>
    </source>
</evidence>
<protein>
    <submittedName>
        <fullName evidence="10">Mechanosensitive ion channel protein MscS</fullName>
    </submittedName>
    <submittedName>
        <fullName evidence="11">Small-conductance mechanosensitive channel</fullName>
    </submittedName>
</protein>
<evidence type="ECO:0000256" key="3">
    <source>
        <dbReference type="ARBA" id="ARBA00022475"/>
    </source>
</evidence>
<evidence type="ECO:0000256" key="5">
    <source>
        <dbReference type="ARBA" id="ARBA00022989"/>
    </source>
</evidence>
<proteinExistence type="inferred from homology"/>
<accession>A0A160VVT5</accession>
<dbReference type="InterPro" id="IPR023408">
    <property type="entry name" value="MscS_beta-dom_sf"/>
</dbReference>
<keyword evidence="3" id="KW-1003">Cell membrane</keyword>
<dbReference type="InterPro" id="IPR006685">
    <property type="entry name" value="MscS_channel_2nd"/>
</dbReference>
<evidence type="ECO:0000256" key="4">
    <source>
        <dbReference type="ARBA" id="ARBA00022692"/>
    </source>
</evidence>
<evidence type="ECO:0000313" key="13">
    <source>
        <dbReference type="Proteomes" id="UP000250189"/>
    </source>
</evidence>
<sequence>MVEFFGNQTISLIGGASIKLDSLVGAAVSVVIGLILAEVVYRWILALSKSTKYVWIFNEDTGKLLRNFIIIGSLLSAFDTLGLLSITVFGSTLSKIIAGFLLFYISYLIGKKVQDYWLIREGAEAQIKAKIFYYTLVTLAFFLALNIAGFSGRLTTVIAAAGITGIVLGFSAQTVIANFISGIFMYFDKPLKIGDPVEVGGYSGIVHDIRILSTRIRTWDGLLVRIPNEKVFNSEIKNLAKYPARRVDVIVGIAYREDIERVIRIIREILDDMPYVLAEPEPSIFVDELGDSSVNIAVRAWAPSEKWFDVRTQILQRIKEALDEKGIEIPFPQRVNWFAEELRVKLEH</sequence>
<keyword evidence="4 7" id="KW-0812">Transmembrane</keyword>
<feature type="domain" description="Mechanosensitive ion channel MscS" evidence="8">
    <location>
        <begin position="174"/>
        <end position="240"/>
    </location>
</feature>
<keyword evidence="6 7" id="KW-0472">Membrane</keyword>
<dbReference type="InterPro" id="IPR011014">
    <property type="entry name" value="MscS_channel_TM-2"/>
</dbReference>
<dbReference type="InterPro" id="IPR010920">
    <property type="entry name" value="LSM_dom_sf"/>
</dbReference>
<evidence type="ECO:0000313" key="10">
    <source>
        <dbReference type="EMBL" id="ASJ17310.1"/>
    </source>
</evidence>
<comment type="similarity">
    <text evidence="2">Belongs to the MscS (TC 1.A.23) family.</text>
</comment>
<dbReference type="InterPro" id="IPR006686">
    <property type="entry name" value="MscS_channel_CS"/>
</dbReference>
<dbReference type="PROSITE" id="PS01246">
    <property type="entry name" value="UPF0003"/>
    <property type="match status" value="1"/>
</dbReference>
<dbReference type="PANTHER" id="PTHR30221">
    <property type="entry name" value="SMALL-CONDUCTANCE MECHANOSENSITIVE CHANNEL"/>
    <property type="match status" value="1"/>
</dbReference>
<keyword evidence="5 7" id="KW-1133">Transmembrane helix</keyword>
<feature type="domain" description="Mechanosensitive ion channel MscS C-terminal" evidence="9">
    <location>
        <begin position="247"/>
        <end position="329"/>
    </location>
</feature>
<feature type="transmembrane region" description="Helical" evidence="7">
    <location>
        <begin position="131"/>
        <end position="151"/>
    </location>
</feature>
<organism evidence="11 12">
    <name type="scientific">Thermococcus chitonophagus</name>
    <dbReference type="NCBI Taxonomy" id="54262"/>
    <lineage>
        <taxon>Archaea</taxon>
        <taxon>Methanobacteriati</taxon>
        <taxon>Methanobacteriota</taxon>
        <taxon>Thermococci</taxon>
        <taxon>Thermococcales</taxon>
        <taxon>Thermococcaceae</taxon>
        <taxon>Thermococcus</taxon>
    </lineage>
</organism>
<evidence type="ECO:0000259" key="8">
    <source>
        <dbReference type="Pfam" id="PF00924"/>
    </source>
</evidence>
<dbReference type="Gene3D" id="2.30.30.60">
    <property type="match status" value="1"/>
</dbReference>
<dbReference type="Proteomes" id="UP000250189">
    <property type="component" value="Chromosome"/>
</dbReference>
<evidence type="ECO:0000313" key="11">
    <source>
        <dbReference type="EMBL" id="CUX77941.1"/>
    </source>
</evidence>
<evidence type="ECO:0000313" key="12">
    <source>
        <dbReference type="Proteomes" id="UP000093069"/>
    </source>
</evidence>
<evidence type="ECO:0000256" key="6">
    <source>
        <dbReference type="ARBA" id="ARBA00023136"/>
    </source>
</evidence>
<keyword evidence="13" id="KW-1185">Reference proteome</keyword>
<dbReference type="SUPFAM" id="SSF82689">
    <property type="entry name" value="Mechanosensitive channel protein MscS (YggB), C-terminal domain"/>
    <property type="match status" value="1"/>
</dbReference>
<dbReference type="Proteomes" id="UP000093069">
    <property type="component" value="Chromosome I"/>
</dbReference>
<dbReference type="STRING" id="54262.CHITON_1162"/>
<dbReference type="Gene3D" id="1.10.287.1260">
    <property type="match status" value="1"/>
</dbReference>
<dbReference type="Pfam" id="PF21082">
    <property type="entry name" value="MS_channel_3rd"/>
    <property type="match status" value="1"/>
</dbReference>
<dbReference type="InterPro" id="IPR049278">
    <property type="entry name" value="MS_channel_C"/>
</dbReference>
<dbReference type="RefSeq" id="WP_068577619.1">
    <property type="nucleotide sequence ID" value="NZ_CP015193.1"/>
</dbReference>
<dbReference type="GO" id="GO:0008381">
    <property type="term" value="F:mechanosensitive monoatomic ion channel activity"/>
    <property type="evidence" value="ECO:0007669"/>
    <property type="project" value="InterPro"/>
</dbReference>
<dbReference type="KEGG" id="tch:CHITON_1162"/>
<dbReference type="GO" id="GO:0005886">
    <property type="term" value="C:plasma membrane"/>
    <property type="evidence" value="ECO:0007669"/>
    <property type="project" value="UniProtKB-SubCell"/>
</dbReference>
<dbReference type="PANTHER" id="PTHR30221:SF20">
    <property type="entry name" value="SMALL-CONDUCTANCE MECHANOSENSITIVE CHANNEL"/>
    <property type="match status" value="1"/>
</dbReference>
<feature type="transmembrane region" description="Helical" evidence="7">
    <location>
        <begin position="64"/>
        <end position="86"/>
    </location>
</feature>
<dbReference type="AlphaFoldDB" id="A0A160VVT5"/>
<dbReference type="InterPro" id="IPR045275">
    <property type="entry name" value="MscS_archaea/bacteria_type"/>
</dbReference>
<comment type="subcellular location">
    <subcellularLocation>
        <location evidence="1">Cell membrane</location>
        <topology evidence="1">Multi-pass membrane protein</topology>
    </subcellularLocation>
</comment>
<feature type="transmembrane region" description="Helical" evidence="7">
    <location>
        <begin position="157"/>
        <end position="187"/>
    </location>
</feature>
<dbReference type="Gene3D" id="3.30.70.100">
    <property type="match status" value="1"/>
</dbReference>
<dbReference type="SUPFAM" id="SSF82861">
    <property type="entry name" value="Mechanosensitive channel protein MscS (YggB), transmembrane region"/>
    <property type="match status" value="1"/>
</dbReference>
<dbReference type="Pfam" id="PF00924">
    <property type="entry name" value="MS_channel_2nd"/>
    <property type="match status" value="1"/>
</dbReference>
<feature type="transmembrane region" description="Helical" evidence="7">
    <location>
        <begin position="92"/>
        <end position="110"/>
    </location>
</feature>
<dbReference type="EMBL" id="LN999010">
    <property type="protein sequence ID" value="CUX77941.1"/>
    <property type="molecule type" value="Genomic_DNA"/>
</dbReference>
<dbReference type="GeneID" id="33322842"/>
<reference evidence="12" key="1">
    <citation type="submission" date="2016-01" db="EMBL/GenBank/DDBJ databases">
        <authorList>
            <person name="Vorgias C.E."/>
        </authorList>
    </citation>
    <scope>NUCLEOTIDE SEQUENCE [LARGE SCALE GENOMIC DNA]</scope>
</reference>
<reference evidence="10 13" key="3">
    <citation type="submission" date="2016-04" db="EMBL/GenBank/DDBJ databases">
        <title>Complete genome sequence of Thermococcus chitonophagus type strain GC74.</title>
        <authorList>
            <person name="Oger P.M."/>
        </authorList>
    </citation>
    <scope>NUCLEOTIDE SEQUENCE [LARGE SCALE GENOMIC DNA]</scope>
    <source>
        <strain evidence="10 13">GC74</strain>
    </source>
</reference>
<dbReference type="SUPFAM" id="SSF50182">
    <property type="entry name" value="Sm-like ribonucleoproteins"/>
    <property type="match status" value="1"/>
</dbReference>
<feature type="transmembrane region" description="Helical" evidence="7">
    <location>
        <begin position="23"/>
        <end position="44"/>
    </location>
</feature>
<dbReference type="EMBL" id="CP015193">
    <property type="protein sequence ID" value="ASJ17310.1"/>
    <property type="molecule type" value="Genomic_DNA"/>
</dbReference>
<name>A0A160VVT5_9EURY</name>
<evidence type="ECO:0000256" key="7">
    <source>
        <dbReference type="SAM" id="Phobius"/>
    </source>
</evidence>
<reference evidence="11" key="2">
    <citation type="submission" date="2016-01" db="EMBL/GenBank/DDBJ databases">
        <authorList>
            <person name="Oliw E.H."/>
        </authorList>
    </citation>
    <scope>NUCLEOTIDE SEQUENCE</scope>
    <source>
        <strain evidence="11">1</strain>
    </source>
</reference>
<dbReference type="InterPro" id="IPR011066">
    <property type="entry name" value="MscS_channel_C_sf"/>
</dbReference>
<gene>
    <name evidence="10" type="ORF">A3L04_09635</name>
    <name evidence="11" type="ORF">CHITON_1162</name>
</gene>
<evidence type="ECO:0000259" key="9">
    <source>
        <dbReference type="Pfam" id="PF21082"/>
    </source>
</evidence>
<dbReference type="OrthoDB" id="31543at2157"/>